<comment type="function">
    <text evidence="6">Together with LptD, is involved in the assembly of lipopolysaccharide (LPS) at the surface of the outer membrane. Required for the proper assembly of LptD. Binds LPS and may serve as the LPS recognition site at the outer membrane.</text>
</comment>
<comment type="subunit">
    <text evidence="6">Component of the lipopolysaccharide transport and assembly complex. Interacts with LptD.</text>
</comment>
<comment type="caution">
    <text evidence="8">The sequence shown here is derived from an EMBL/GenBank/DDBJ whole genome shotgun (WGS) entry which is preliminary data.</text>
</comment>
<evidence type="ECO:0000256" key="1">
    <source>
        <dbReference type="ARBA" id="ARBA00022729"/>
    </source>
</evidence>
<keyword evidence="3 6" id="KW-0564">Palmitate</keyword>
<evidence type="ECO:0000256" key="5">
    <source>
        <dbReference type="ARBA" id="ARBA00023288"/>
    </source>
</evidence>
<evidence type="ECO:0000313" key="9">
    <source>
        <dbReference type="Proteomes" id="UP000247483"/>
    </source>
</evidence>
<keyword evidence="2 6" id="KW-0472">Membrane</keyword>
<evidence type="ECO:0000256" key="6">
    <source>
        <dbReference type="HAMAP-Rule" id="MF_01186"/>
    </source>
</evidence>
<dbReference type="GO" id="GO:1990351">
    <property type="term" value="C:transporter complex"/>
    <property type="evidence" value="ECO:0007669"/>
    <property type="project" value="TreeGrafter"/>
</dbReference>
<comment type="subcellular location">
    <subcellularLocation>
        <location evidence="6">Cell outer membrane</location>
        <topology evidence="6">Lipid-anchor</topology>
    </subcellularLocation>
</comment>
<dbReference type="HAMAP" id="MF_01186">
    <property type="entry name" value="LPS_assembly_LptE"/>
    <property type="match status" value="1"/>
</dbReference>
<dbReference type="RefSeq" id="WP_110423780.1">
    <property type="nucleotide sequence ID" value="NZ_QGLP01000005.1"/>
</dbReference>
<protein>
    <recommendedName>
        <fullName evidence="6">LPS-assembly lipoprotein LptE</fullName>
    </recommendedName>
</protein>
<keyword evidence="4 6" id="KW-0998">Cell outer membrane</keyword>
<feature type="chain" id="PRO_5015852561" description="LPS-assembly lipoprotein LptE" evidence="7">
    <location>
        <begin position="20"/>
        <end position="164"/>
    </location>
</feature>
<dbReference type="Proteomes" id="UP000247483">
    <property type="component" value="Unassembled WGS sequence"/>
</dbReference>
<sequence length="164" mass="18297">MKKYLALLMLLTISLTGCGFHLQHETEVPARFKTLSYISGDPYGRLSRDIKELLRDNGVILADVNDVAKYPSLRIVGDSLDRSTISIYQDGKAAEYQLVLAVQAQVVIAGEQIHPINVRVFRTFFDNPAEALAKTVEQNLIEDEMYKQAAKQIIGKLKSVDTAN</sequence>
<comment type="similarity">
    <text evidence="6">Belongs to the LptE lipoprotein family.</text>
</comment>
<dbReference type="AlphaFoldDB" id="A0A2V4DY95"/>
<keyword evidence="5 6" id="KW-0449">Lipoprotein</keyword>
<dbReference type="PANTHER" id="PTHR38098">
    <property type="entry name" value="LPS-ASSEMBLY LIPOPROTEIN LPTE"/>
    <property type="match status" value="1"/>
</dbReference>
<gene>
    <name evidence="6" type="primary">lptE</name>
    <name evidence="8" type="ORF">DKK79_09005</name>
</gene>
<dbReference type="Gene3D" id="3.30.160.150">
    <property type="entry name" value="Lipoprotein like domain"/>
    <property type="match status" value="1"/>
</dbReference>
<organism evidence="8 9">
    <name type="scientific">Gilliamella apicola</name>
    <dbReference type="NCBI Taxonomy" id="1196095"/>
    <lineage>
        <taxon>Bacteria</taxon>
        <taxon>Pseudomonadati</taxon>
        <taxon>Pseudomonadota</taxon>
        <taxon>Gammaproteobacteria</taxon>
        <taxon>Orbales</taxon>
        <taxon>Orbaceae</taxon>
        <taxon>Gilliamella</taxon>
    </lineage>
</organism>
<evidence type="ECO:0000256" key="2">
    <source>
        <dbReference type="ARBA" id="ARBA00023136"/>
    </source>
</evidence>
<dbReference type="InterPro" id="IPR007485">
    <property type="entry name" value="LPS_assembly_LptE"/>
</dbReference>
<keyword evidence="1 6" id="KW-0732">Signal</keyword>
<accession>A0A2V4DY95</accession>
<evidence type="ECO:0000313" key="8">
    <source>
        <dbReference type="EMBL" id="PXZ04479.1"/>
    </source>
</evidence>
<dbReference type="EMBL" id="QGLP01000005">
    <property type="protein sequence ID" value="PXZ04479.1"/>
    <property type="molecule type" value="Genomic_DNA"/>
</dbReference>
<dbReference type="PROSITE" id="PS51257">
    <property type="entry name" value="PROKAR_LIPOPROTEIN"/>
    <property type="match status" value="1"/>
</dbReference>
<proteinExistence type="inferred from homology"/>
<evidence type="ECO:0000256" key="7">
    <source>
        <dbReference type="SAM" id="SignalP"/>
    </source>
</evidence>
<dbReference type="PANTHER" id="PTHR38098:SF1">
    <property type="entry name" value="LPS-ASSEMBLY LIPOPROTEIN LPTE"/>
    <property type="match status" value="1"/>
</dbReference>
<dbReference type="GO" id="GO:0043165">
    <property type="term" value="P:Gram-negative-bacterium-type cell outer membrane assembly"/>
    <property type="evidence" value="ECO:0007669"/>
    <property type="project" value="UniProtKB-UniRule"/>
</dbReference>
<name>A0A2V4DY95_9GAMM</name>
<dbReference type="Pfam" id="PF04390">
    <property type="entry name" value="LptE"/>
    <property type="match status" value="1"/>
</dbReference>
<feature type="signal peptide" evidence="7">
    <location>
        <begin position="1"/>
        <end position="19"/>
    </location>
</feature>
<reference evidence="8 9" key="1">
    <citation type="submission" date="2018-05" db="EMBL/GenBank/DDBJ databases">
        <title>Reference genomes for bee gut microbiota database.</title>
        <authorList>
            <person name="Ellegaard K.M."/>
        </authorList>
    </citation>
    <scope>NUCLEOTIDE SEQUENCE [LARGE SCALE GENOMIC DNA]</scope>
    <source>
        <strain evidence="8 9">ESL0177</strain>
    </source>
</reference>
<dbReference type="GO" id="GO:0015920">
    <property type="term" value="P:lipopolysaccharide transport"/>
    <property type="evidence" value="ECO:0007669"/>
    <property type="project" value="TreeGrafter"/>
</dbReference>
<evidence type="ECO:0000256" key="3">
    <source>
        <dbReference type="ARBA" id="ARBA00023139"/>
    </source>
</evidence>
<dbReference type="GO" id="GO:0001530">
    <property type="term" value="F:lipopolysaccharide binding"/>
    <property type="evidence" value="ECO:0007669"/>
    <property type="project" value="TreeGrafter"/>
</dbReference>
<dbReference type="GO" id="GO:0009279">
    <property type="term" value="C:cell outer membrane"/>
    <property type="evidence" value="ECO:0007669"/>
    <property type="project" value="UniProtKB-SubCell"/>
</dbReference>
<evidence type="ECO:0000256" key="4">
    <source>
        <dbReference type="ARBA" id="ARBA00023237"/>
    </source>
</evidence>